<reference evidence="1" key="1">
    <citation type="submission" date="2019-11" db="EMBL/GenBank/DDBJ databases">
        <title>Nori genome reveals adaptations in red seaweeds to the harsh intertidal environment.</title>
        <authorList>
            <person name="Wang D."/>
            <person name="Mao Y."/>
        </authorList>
    </citation>
    <scope>NUCLEOTIDE SEQUENCE</scope>
    <source>
        <tissue evidence="1">Gametophyte</tissue>
    </source>
</reference>
<evidence type="ECO:0000313" key="2">
    <source>
        <dbReference type="Proteomes" id="UP000798662"/>
    </source>
</evidence>
<accession>A0ACC3BSU9</accession>
<proteinExistence type="predicted"/>
<keyword evidence="2" id="KW-1185">Reference proteome</keyword>
<gene>
    <name evidence="1" type="ORF">I4F81_003579</name>
</gene>
<dbReference type="EMBL" id="CM020618">
    <property type="protein sequence ID" value="KAK1860993.1"/>
    <property type="molecule type" value="Genomic_DNA"/>
</dbReference>
<comment type="caution">
    <text evidence="1">The sequence shown here is derived from an EMBL/GenBank/DDBJ whole genome shotgun (WGS) entry which is preliminary data.</text>
</comment>
<name>A0ACC3BSU9_PYRYE</name>
<dbReference type="Proteomes" id="UP000798662">
    <property type="component" value="Chromosome 1"/>
</dbReference>
<sequence length="855" mass="89136">MGWHTLAVTAAAAAAAGAAAVTTSATATAPMQVKVHSLNAAAAAAASLPSLLAVARQTRVAAGEPCADDDDCGGYAVTPYLWCRAGFGSDVKTCRQFVEMGAKCDTTGLVCPRNEWNAAVDAPETVECRSGTCRRKLRAEGEGTPCIRSIGCRGGASCQLVSSVNSTRCVTTSLGVGESCDGPFRRCSSYLKCATPAGACTTTTCPGDGPATCQAVEEGDACGEGSTVEYCPSNLSCQDGTCQRYSNNDVGGPCGTNLAWCDDNLSCVSPNGTLCNYNQCPGGVTGTCRLPQVGDDCTRDNRCYARNSGLKCTPVEVVTRGDWTFAGSQCILPKAAGAACTLTGVDGVCGTDNNGDWQLCIGGACSASPNGAVAGDQCSRQACSDGSACVYNVALTGLPVAVCANATRGAGDSCTPPGTLGTEYCKPDELLTCTNGTCVAPGSLPVEGETCDRTKRAPCAATQEADGSRLVCRRIDADVGNQCRFQRFEGGRCNDVQDCLGGFSFQCIGGICTEFGDPPPLAFNESCRGWWGGQQRTCGDGLACRAPDSQPRWNPVCVNNVTVGAACDFEYDQCTDGLCQDGVCATKVAPGGECKTDYECSTDHYCWRGEGATSQTCRKWVGFNERCDNTASKCWRQLTCDGGQCKNPTSENVAGAVCETDDDCPGEQFFCRIENGFSSLRVCKRQVAPDAQCSGRFDICPANFECTYRGFNDERCIQWVPRNAACGAPGIRCWTDLRCSAEGVCVNALQRPGNRGGQCDDDTECGDGLTCVAQANQDISRCQQVAAPTEECNSRDGNLVCPAGFGCTWRRNQPSVCLKFVAPGGDCSGGAGVSCWNGSTCETADDGSQTCSPVL</sequence>
<protein>
    <submittedName>
        <fullName evidence="1">Uncharacterized protein</fullName>
    </submittedName>
</protein>
<evidence type="ECO:0000313" key="1">
    <source>
        <dbReference type="EMBL" id="KAK1860993.1"/>
    </source>
</evidence>
<organism evidence="1 2">
    <name type="scientific">Pyropia yezoensis</name>
    <name type="common">Susabi-nori</name>
    <name type="synonym">Porphyra yezoensis</name>
    <dbReference type="NCBI Taxonomy" id="2788"/>
    <lineage>
        <taxon>Eukaryota</taxon>
        <taxon>Rhodophyta</taxon>
        <taxon>Bangiophyceae</taxon>
        <taxon>Bangiales</taxon>
        <taxon>Bangiaceae</taxon>
        <taxon>Pyropia</taxon>
    </lineage>
</organism>